<reference evidence="3 4" key="1">
    <citation type="submission" date="2018-11" db="EMBL/GenBank/DDBJ databases">
        <title>Whole genome sequence of Bibersteinia trehalosi strain OADDL-BT1 an multidrug resistant pathogen isolate.</title>
        <authorList>
            <person name="Couger M."/>
            <person name="Ramachandran A."/>
        </authorList>
    </citation>
    <scope>NUCLEOTIDE SEQUENCE [LARGE SCALE GENOMIC DNA]</scope>
    <source>
        <strain evidence="3 4">OADDL-BT1</strain>
    </source>
</reference>
<dbReference type="Pfam" id="PF07411">
    <property type="entry name" value="DUF1508"/>
    <property type="match status" value="1"/>
</dbReference>
<dbReference type="InterPro" id="IPR036913">
    <property type="entry name" value="YegP-like_sf"/>
</dbReference>
<evidence type="ECO:0000256" key="1">
    <source>
        <dbReference type="ARBA" id="ARBA00007576"/>
    </source>
</evidence>
<gene>
    <name evidence="3" type="ORF">EIM44_09825</name>
</gene>
<dbReference type="AlphaFoldDB" id="A0A3R8LAF8"/>
<organism evidence="3 4">
    <name type="scientific">Bibersteinia trehalosi</name>
    <name type="common">Pasteurella trehalosi</name>
    <dbReference type="NCBI Taxonomy" id="47735"/>
    <lineage>
        <taxon>Bacteria</taxon>
        <taxon>Pseudomonadati</taxon>
        <taxon>Pseudomonadota</taxon>
        <taxon>Gammaproteobacteria</taxon>
        <taxon>Pasteurellales</taxon>
        <taxon>Pasteurellaceae</taxon>
        <taxon>Bibersteinia</taxon>
    </lineage>
</organism>
<dbReference type="STRING" id="1263831.F543_15680"/>
<evidence type="ECO:0000313" key="3">
    <source>
        <dbReference type="EMBL" id="RRN00945.1"/>
    </source>
</evidence>
<protein>
    <submittedName>
        <fullName evidence="3">DUF1508 domain-containing protein</fullName>
    </submittedName>
</protein>
<dbReference type="EMBL" id="RRUC01000045">
    <property type="protein sequence ID" value="RRN00945.1"/>
    <property type="molecule type" value="Genomic_DNA"/>
</dbReference>
<dbReference type="RefSeq" id="WP_015432215.1">
    <property type="nucleotide sequence ID" value="NZ_CP141950.1"/>
</dbReference>
<sequence>MYFEIYKDVRGEFRWRLKAGNHQVIATGGEGYSSKQSCQKGIEAVKKVTTETEVKDLSL</sequence>
<evidence type="ECO:0000259" key="2">
    <source>
        <dbReference type="Pfam" id="PF07411"/>
    </source>
</evidence>
<comment type="caution">
    <text evidence="3">The sequence shown here is derived from an EMBL/GenBank/DDBJ whole genome shotgun (WGS) entry which is preliminary data.</text>
</comment>
<proteinExistence type="inferred from homology"/>
<dbReference type="Gene3D" id="3.30.160.160">
    <property type="entry name" value="YegP-like"/>
    <property type="match status" value="1"/>
</dbReference>
<evidence type="ECO:0000313" key="4">
    <source>
        <dbReference type="Proteomes" id="UP000276010"/>
    </source>
</evidence>
<feature type="domain" description="DUF1508" evidence="2">
    <location>
        <begin position="9"/>
        <end position="56"/>
    </location>
</feature>
<name>A0A3R8LAF8_BIBTR</name>
<dbReference type="Proteomes" id="UP000276010">
    <property type="component" value="Unassembled WGS sequence"/>
</dbReference>
<dbReference type="SUPFAM" id="SSF160113">
    <property type="entry name" value="YegP-like"/>
    <property type="match status" value="1"/>
</dbReference>
<comment type="similarity">
    <text evidence="1">Belongs to the UPF0339 family. Duplicated subfamily.</text>
</comment>
<accession>A0A3R8LAF8</accession>
<dbReference type="InterPro" id="IPR010879">
    <property type="entry name" value="DUF1508"/>
</dbReference>